<dbReference type="RefSeq" id="WP_229601467.1">
    <property type="nucleotide sequence ID" value="NZ_JACIBY010000017.1"/>
</dbReference>
<protein>
    <recommendedName>
        <fullName evidence="3">NHL repeat-containing protein</fullName>
    </recommendedName>
</protein>
<evidence type="ECO:0000313" key="2">
    <source>
        <dbReference type="Proteomes" id="UP000541352"/>
    </source>
</evidence>
<dbReference type="GO" id="GO:0000209">
    <property type="term" value="P:protein polyubiquitination"/>
    <property type="evidence" value="ECO:0007669"/>
    <property type="project" value="TreeGrafter"/>
</dbReference>
<dbReference type="Gene3D" id="2.120.10.30">
    <property type="entry name" value="TolB, C-terminal domain"/>
    <property type="match status" value="1"/>
</dbReference>
<dbReference type="SUPFAM" id="SSF63825">
    <property type="entry name" value="YWTD domain"/>
    <property type="match status" value="2"/>
</dbReference>
<dbReference type="Proteomes" id="UP000541352">
    <property type="component" value="Unassembled WGS sequence"/>
</dbReference>
<name>A0A7W6ETL0_9BACT</name>
<dbReference type="PANTHER" id="PTHR24104:SF25">
    <property type="entry name" value="PROTEIN LIN-41"/>
    <property type="match status" value="1"/>
</dbReference>
<dbReference type="PANTHER" id="PTHR24104">
    <property type="entry name" value="E3 UBIQUITIN-PROTEIN LIGASE NHLRC1-RELATED"/>
    <property type="match status" value="1"/>
</dbReference>
<organism evidence="1 2">
    <name type="scientific">Runella defluvii</name>
    <dbReference type="NCBI Taxonomy" id="370973"/>
    <lineage>
        <taxon>Bacteria</taxon>
        <taxon>Pseudomonadati</taxon>
        <taxon>Bacteroidota</taxon>
        <taxon>Cytophagia</taxon>
        <taxon>Cytophagales</taxon>
        <taxon>Spirosomataceae</taxon>
        <taxon>Runella</taxon>
    </lineage>
</organism>
<sequence length="390" mass="43644">MNLNIDITDAPLSPLSTSSARTTYAASLAGKAPMVEKVTIFRGDEGNPLLAPRGVWAVGNRLLVADTGQNRLFCWNQLPETEFAVPDLVLGQLETSHTGRNAGSKVHAGSLQYPSGIWSDGQRLVVADAWNHRVLIWNSFPTQNGQDADVVIGQPDFESNLPNLRGVGATPSAQSLYWPYGVFSDGQRLWICDTGNRRVLFYEAFPTQNFTAADAVIGKPDFTERDYENHEPIWPYSVRVNAEGVLSIADTQYYRNLIWHRWQDAFTQPADVIIGQPDFDANGMNQFSLFPQQNSMSWTYDAFFHQNGLFVADTGNSRLLWFDRIPTENNALADNLIGHDNFRTGSENSNTRFGTDKQLYWPFSLCAVERCLVVADTGNHRVLLYQITNP</sequence>
<evidence type="ECO:0008006" key="3">
    <source>
        <dbReference type="Google" id="ProtNLM"/>
    </source>
</evidence>
<comment type="caution">
    <text evidence="1">The sequence shown here is derived from an EMBL/GenBank/DDBJ whole genome shotgun (WGS) entry which is preliminary data.</text>
</comment>
<proteinExistence type="predicted"/>
<dbReference type="InterPro" id="IPR011042">
    <property type="entry name" value="6-blade_b-propeller_TolB-like"/>
</dbReference>
<dbReference type="AlphaFoldDB" id="A0A7W6ETL0"/>
<reference evidence="1 2" key="1">
    <citation type="submission" date="2020-08" db="EMBL/GenBank/DDBJ databases">
        <title>Genomic Encyclopedia of Type Strains, Phase IV (KMG-IV): sequencing the most valuable type-strain genomes for metagenomic binning, comparative biology and taxonomic classification.</title>
        <authorList>
            <person name="Goeker M."/>
        </authorList>
    </citation>
    <scope>NUCLEOTIDE SEQUENCE [LARGE SCALE GENOMIC DNA]</scope>
    <source>
        <strain evidence="1 2">DSM 17976</strain>
    </source>
</reference>
<accession>A0A7W6ETL0</accession>
<gene>
    <name evidence="1" type="ORF">FHS57_005529</name>
</gene>
<evidence type="ECO:0000313" key="1">
    <source>
        <dbReference type="EMBL" id="MBB3841501.1"/>
    </source>
</evidence>
<dbReference type="EMBL" id="JACIBY010000017">
    <property type="protein sequence ID" value="MBB3841501.1"/>
    <property type="molecule type" value="Genomic_DNA"/>
</dbReference>
<dbReference type="GO" id="GO:0043161">
    <property type="term" value="P:proteasome-mediated ubiquitin-dependent protein catabolic process"/>
    <property type="evidence" value="ECO:0007669"/>
    <property type="project" value="TreeGrafter"/>
</dbReference>
<dbReference type="GO" id="GO:0008270">
    <property type="term" value="F:zinc ion binding"/>
    <property type="evidence" value="ECO:0007669"/>
    <property type="project" value="UniProtKB-KW"/>
</dbReference>
<dbReference type="InterPro" id="IPR050952">
    <property type="entry name" value="TRIM-NHL_E3_ligases"/>
</dbReference>
<dbReference type="GO" id="GO:0061630">
    <property type="term" value="F:ubiquitin protein ligase activity"/>
    <property type="evidence" value="ECO:0007669"/>
    <property type="project" value="TreeGrafter"/>
</dbReference>
<keyword evidence="2" id="KW-1185">Reference proteome</keyword>